<dbReference type="EMBL" id="CP077715">
    <property type="protein sequence ID" value="QXJ32100.1"/>
    <property type="molecule type" value="Genomic_DNA"/>
</dbReference>
<proteinExistence type="predicted"/>
<dbReference type="Pfam" id="PF26241">
    <property type="entry name" value="Cas_Csc1"/>
    <property type="match status" value="1"/>
</dbReference>
<accession>A0A8F5GWJ6</accession>
<dbReference type="RefSeq" id="WP_218260534.1">
    <property type="nucleotide sequence ID" value="NZ_CP077715.1"/>
</dbReference>
<dbReference type="AlphaFoldDB" id="A0A8F5GWJ6"/>
<name>A0A8F5GWJ6_9CREN</name>
<evidence type="ECO:0000313" key="1">
    <source>
        <dbReference type="EMBL" id="QXJ32100.1"/>
    </source>
</evidence>
<organism evidence="1 2">
    <name type="scientific">Saccharolobus shibatae</name>
    <dbReference type="NCBI Taxonomy" id="2286"/>
    <lineage>
        <taxon>Archaea</taxon>
        <taxon>Thermoproteota</taxon>
        <taxon>Thermoprotei</taxon>
        <taxon>Sulfolobales</taxon>
        <taxon>Sulfolobaceae</taxon>
        <taxon>Saccharolobus</taxon>
    </lineage>
</organism>
<sequence length="254" mass="29331">MLFKVTFKLEGILIFSTEVRPMISRGNSMGSYISPLPYIHNYPIIYGIKGKTGEAYFVFPSMHESYYDERKSKGEKLNYTSVKEVLTNAKRGIGFYPFPAIPKKIVTSSFLMSAESWSYSLQTRMPTKNVFPRLTSYTAFMPESEFVSYLITDGKFRIPDWIRIGKKRWGIMRINAQPLEIRDVREEKQCVTSIPINVKDAEYFGYKVISYSKLLETPSLEEGIIGWATLEKCPEIVTKYERITLPIPEAFLNE</sequence>
<dbReference type="GeneID" id="65560230"/>
<gene>
    <name evidence="1" type="ORF">J5U21_01751</name>
</gene>
<dbReference type="InterPro" id="IPR017576">
    <property type="entry name" value="CRISPR-assoc_prot_Csc1"/>
</dbReference>
<evidence type="ECO:0000313" key="2">
    <source>
        <dbReference type="Proteomes" id="UP000693941"/>
    </source>
</evidence>
<reference evidence="1" key="1">
    <citation type="journal article" date="2021" name="Environ. Microbiol.">
        <title>New insights into the diversity and evolution of the archaeal mobilome from three complete genomes of Saccharolobus shibatae.</title>
        <authorList>
            <person name="Medvedeva S."/>
            <person name="Brandt D."/>
            <person name="Cvirkaite-Krupovic V."/>
            <person name="Liu Y."/>
            <person name="Severinov K."/>
            <person name="Ishino S."/>
            <person name="Ishino Y."/>
            <person name="Prangishvili D."/>
            <person name="Kalinowski J."/>
            <person name="Krupovic M."/>
        </authorList>
    </citation>
    <scope>NUCLEOTIDE SEQUENCE</scope>
    <source>
        <strain evidence="1">BEU9</strain>
    </source>
</reference>
<protein>
    <recommendedName>
        <fullName evidence="3">CRISPR-associated protein Csc1</fullName>
    </recommendedName>
</protein>
<evidence type="ECO:0008006" key="3">
    <source>
        <dbReference type="Google" id="ProtNLM"/>
    </source>
</evidence>
<dbReference type="Proteomes" id="UP000693941">
    <property type="component" value="Chromosome"/>
</dbReference>